<protein>
    <submittedName>
        <fullName evidence="1">Uncharacterized protein</fullName>
    </submittedName>
</protein>
<dbReference type="EMBL" id="CP072801">
    <property type="protein sequence ID" value="QTR47453.1"/>
    <property type="molecule type" value="Genomic_DNA"/>
</dbReference>
<dbReference type="Proteomes" id="UP000672039">
    <property type="component" value="Chromosome"/>
</dbReference>
<keyword evidence="2" id="KW-1185">Reference proteome</keyword>
<gene>
    <name evidence="1" type="ORF">J9253_05840</name>
</gene>
<evidence type="ECO:0000313" key="2">
    <source>
        <dbReference type="Proteomes" id="UP000672039"/>
    </source>
</evidence>
<sequence>MEQQKQANAKQGLALQSAQQLAPTENALALQKTQDDLHENALQNSVDHYLTTGNLDPLKQSITAAYGGNVKLDQMPDGSVQIQGPSGVKRFESMDAFLKVVKPVQSEWVSAGDGYAVNRATGEAKQLYQKAQKPAELPVDALTLDSMTENYLKDKGIDLPKSELGMLQTDLQARAEGLMRNGADPSVAVQQAYQSLEPAVSTNEYNMFRPWDKANAYDPSKVALSGSGAAVPAAPASAVNYLKQNDTPSVRAMFQQKYGYLP</sequence>
<organism evidence="1 2">
    <name type="scientific">Thiothrix litoralis</name>
    <dbReference type="NCBI Taxonomy" id="2891210"/>
    <lineage>
        <taxon>Bacteria</taxon>
        <taxon>Pseudomonadati</taxon>
        <taxon>Pseudomonadota</taxon>
        <taxon>Gammaproteobacteria</taxon>
        <taxon>Thiotrichales</taxon>
        <taxon>Thiotrichaceae</taxon>
        <taxon>Thiothrix</taxon>
    </lineage>
</organism>
<proteinExistence type="predicted"/>
<name>A0ABX7WYS8_9GAMM</name>
<reference evidence="1 2" key="1">
    <citation type="submission" date="2021-04" db="EMBL/GenBank/DDBJ databases">
        <title>Genomics, taxonomy and metabolism of representatives of sulfur bacteria of the genus Thiothrix: Thiothrix fructosivorans QT, Thiothrix unzii A1T and three new species, Thiothrix subterranea sp. nov., Thiothrix litoralis sp. nov. and 'Candidatus Thiothrix anitrata' sp. nov.</title>
        <authorList>
            <person name="Ravin N.V."/>
            <person name="Smolyakov D."/>
            <person name="Rudenko T.S."/>
            <person name="Mardanov A.V."/>
            <person name="Beletsky A.V."/>
            <person name="Markov N.D."/>
            <person name="Fomenkov A.I."/>
            <person name="Roberts R.J."/>
            <person name="Karnachuk O.V."/>
            <person name="Novikov A."/>
            <person name="Grabovich M.Y."/>
        </authorList>
    </citation>
    <scope>NUCLEOTIDE SEQUENCE [LARGE SCALE GENOMIC DNA]</scope>
    <source>
        <strain evidence="1 2">AS</strain>
    </source>
</reference>
<evidence type="ECO:0000313" key="1">
    <source>
        <dbReference type="EMBL" id="QTR47453.1"/>
    </source>
</evidence>
<accession>A0ABX7WYS8</accession>